<dbReference type="PIRSF" id="PIRSF028520">
    <property type="entry name" value="UCP028520"/>
    <property type="match status" value="1"/>
</dbReference>
<evidence type="ECO:0000259" key="1">
    <source>
        <dbReference type="PROSITE" id="PS51186"/>
    </source>
</evidence>
<dbReference type="InterPro" id="IPR016890">
    <property type="entry name" value="UCP028520"/>
</dbReference>
<dbReference type="InterPro" id="IPR000182">
    <property type="entry name" value="GNAT_dom"/>
</dbReference>
<dbReference type="InterPro" id="IPR016181">
    <property type="entry name" value="Acyl_CoA_acyltransferase"/>
</dbReference>
<dbReference type="OrthoDB" id="9798006at2"/>
<name>A0A6I0EXS5_9FIRM</name>
<dbReference type="Proteomes" id="UP000432715">
    <property type="component" value="Unassembled WGS sequence"/>
</dbReference>
<accession>A0A6I0EXS5</accession>
<keyword evidence="2" id="KW-0808">Transferase</keyword>
<comment type="caution">
    <text evidence="2">The sequence shown here is derived from an EMBL/GenBank/DDBJ whole genome shotgun (WGS) entry which is preliminary data.</text>
</comment>
<dbReference type="AlphaFoldDB" id="A0A6I0EXS5"/>
<dbReference type="PROSITE" id="PS51186">
    <property type="entry name" value="GNAT"/>
    <property type="match status" value="1"/>
</dbReference>
<feature type="domain" description="N-acetyltransferase" evidence="1">
    <location>
        <begin position="1"/>
        <end position="161"/>
    </location>
</feature>
<dbReference type="Pfam" id="PF00583">
    <property type="entry name" value="Acetyltransf_1"/>
    <property type="match status" value="1"/>
</dbReference>
<evidence type="ECO:0000313" key="2">
    <source>
        <dbReference type="EMBL" id="KAB3534071.1"/>
    </source>
</evidence>
<dbReference type="GO" id="GO:0016747">
    <property type="term" value="F:acyltransferase activity, transferring groups other than amino-acyl groups"/>
    <property type="evidence" value="ECO:0007669"/>
    <property type="project" value="InterPro"/>
</dbReference>
<gene>
    <name evidence="2" type="ORF">F8154_09815</name>
</gene>
<sequence length="161" mass="18580">MILRKSEKKDLERILELNEESVHFLSPMTMEKLEHLSGQSEMISVIEVDGIVEAFSLTIREGKDYDSVNYMWFSEQYNHFLYIDRVVVSVKMHGKGLGRMLYQALFEHAKQIEVPYITAEIDINPPNPGSLMFHKKFGFKEVGKQSILDGKKVVSLQVVEI</sequence>
<organism evidence="2 3">
    <name type="scientific">Alkaliphilus pronyensis</name>
    <dbReference type="NCBI Taxonomy" id="1482732"/>
    <lineage>
        <taxon>Bacteria</taxon>
        <taxon>Bacillati</taxon>
        <taxon>Bacillota</taxon>
        <taxon>Clostridia</taxon>
        <taxon>Peptostreptococcales</taxon>
        <taxon>Natronincolaceae</taxon>
        <taxon>Alkaliphilus</taxon>
    </lineage>
</organism>
<dbReference type="CDD" id="cd04301">
    <property type="entry name" value="NAT_SF"/>
    <property type="match status" value="1"/>
</dbReference>
<proteinExistence type="predicted"/>
<dbReference type="RefSeq" id="WP_151861439.1">
    <property type="nucleotide sequence ID" value="NZ_WBZC01000033.1"/>
</dbReference>
<dbReference type="SUPFAM" id="SSF55729">
    <property type="entry name" value="Acyl-CoA N-acyltransferases (Nat)"/>
    <property type="match status" value="1"/>
</dbReference>
<keyword evidence="3" id="KW-1185">Reference proteome</keyword>
<dbReference type="EMBL" id="WBZC01000033">
    <property type="protein sequence ID" value="KAB3534071.1"/>
    <property type="molecule type" value="Genomic_DNA"/>
</dbReference>
<reference evidence="2 3" key="1">
    <citation type="submission" date="2019-10" db="EMBL/GenBank/DDBJ databases">
        <title>Alkaliphilus serpentinus sp. nov. and Alkaliphilus pronyensis sp. nov., two novel anaerobic alkaliphilic species isolated from the serpentinized-hosted hydrothermal field of the Prony Bay (New Caledonia).</title>
        <authorList>
            <person name="Postec A."/>
        </authorList>
    </citation>
    <scope>NUCLEOTIDE SEQUENCE [LARGE SCALE GENOMIC DNA]</scope>
    <source>
        <strain evidence="2 3">LacV</strain>
    </source>
</reference>
<protein>
    <submittedName>
        <fullName evidence="2">GNAT family N-acetyltransferase</fullName>
    </submittedName>
</protein>
<dbReference type="Gene3D" id="3.40.630.30">
    <property type="match status" value="1"/>
</dbReference>
<evidence type="ECO:0000313" key="3">
    <source>
        <dbReference type="Proteomes" id="UP000432715"/>
    </source>
</evidence>